<feature type="binding site" evidence="14">
    <location>
        <begin position="217"/>
        <end position="219"/>
    </location>
    <ligand>
        <name>S-adenosyl-L-methionine</name>
        <dbReference type="ChEBI" id="CHEBI:59789"/>
    </ligand>
</feature>
<keyword evidence="7 14" id="KW-0808">Transferase</keyword>
<dbReference type="OrthoDB" id="9793973at2"/>
<dbReference type="NCBIfam" id="TIGR00048">
    <property type="entry name" value="rRNA_mod_RlmN"/>
    <property type="match status" value="1"/>
</dbReference>
<evidence type="ECO:0000256" key="4">
    <source>
        <dbReference type="ARBA" id="ARBA00022490"/>
    </source>
</evidence>
<dbReference type="EC" id="2.1.1.192" evidence="14"/>
<dbReference type="GO" id="GO:0000049">
    <property type="term" value="F:tRNA binding"/>
    <property type="evidence" value="ECO:0007669"/>
    <property type="project" value="UniProtKB-UniRule"/>
</dbReference>
<evidence type="ECO:0000313" key="17">
    <source>
        <dbReference type="Proteomes" id="UP000007383"/>
    </source>
</evidence>
<evidence type="ECO:0000313" key="16">
    <source>
        <dbReference type="EMBL" id="AFG38461.1"/>
    </source>
</evidence>
<comment type="miscellaneous">
    <text evidence="14">Reaction proceeds by a ping-pong mechanism involving intermediate methylation of a conserved cysteine residue.</text>
</comment>
<keyword evidence="17" id="KW-1185">Reference proteome</keyword>
<evidence type="ECO:0000256" key="7">
    <source>
        <dbReference type="ARBA" id="ARBA00022679"/>
    </source>
</evidence>
<dbReference type="SFLD" id="SFLDF00275">
    <property type="entry name" value="adenosine_C2_methyltransferase"/>
    <property type="match status" value="1"/>
</dbReference>
<evidence type="ECO:0000256" key="8">
    <source>
        <dbReference type="ARBA" id="ARBA00022691"/>
    </source>
</evidence>
<dbReference type="EMBL" id="CP003282">
    <property type="protein sequence ID" value="AFG38461.1"/>
    <property type="molecule type" value="Genomic_DNA"/>
</dbReference>
<dbReference type="GO" id="GO:0019843">
    <property type="term" value="F:rRNA binding"/>
    <property type="evidence" value="ECO:0007669"/>
    <property type="project" value="UniProtKB-UniRule"/>
</dbReference>
<dbReference type="InterPro" id="IPR058240">
    <property type="entry name" value="rSAM_sf"/>
</dbReference>
<dbReference type="GO" id="GO:0005737">
    <property type="term" value="C:cytoplasm"/>
    <property type="evidence" value="ECO:0007669"/>
    <property type="project" value="UniProtKB-SubCell"/>
</dbReference>
<organism evidence="16 17">
    <name type="scientific">Spirochaeta africana (strain ATCC 700263 / DSM 8902 / Z-7692)</name>
    <dbReference type="NCBI Taxonomy" id="889378"/>
    <lineage>
        <taxon>Bacteria</taxon>
        <taxon>Pseudomonadati</taxon>
        <taxon>Spirochaetota</taxon>
        <taxon>Spirochaetia</taxon>
        <taxon>Spirochaetales</taxon>
        <taxon>Spirochaetaceae</taxon>
        <taxon>Spirochaeta</taxon>
    </lineage>
</organism>
<comment type="caution">
    <text evidence="14">Lacks conserved residue(s) required for the propagation of feature annotation.</text>
</comment>
<dbReference type="InterPro" id="IPR048641">
    <property type="entry name" value="RlmN_N"/>
</dbReference>
<reference evidence="17" key="1">
    <citation type="journal article" date="2013" name="Stand. Genomic Sci.">
        <title>Complete genome sequence of the halophilic bacterium Spirochaeta africana type strain (Z-7692(T)) from the alkaline Lake Magadi in the East African Rift.</title>
        <authorList>
            <person name="Liolos K."/>
            <person name="Abt B."/>
            <person name="Scheuner C."/>
            <person name="Teshima H."/>
            <person name="Held B."/>
            <person name="Lapidus A."/>
            <person name="Nolan M."/>
            <person name="Lucas S."/>
            <person name="Deshpande S."/>
            <person name="Cheng J.F."/>
            <person name="Tapia R."/>
            <person name="Goodwin L.A."/>
            <person name="Pitluck S."/>
            <person name="Pagani I."/>
            <person name="Ivanova N."/>
            <person name="Mavromatis K."/>
            <person name="Mikhailova N."/>
            <person name="Huntemann M."/>
            <person name="Pati A."/>
            <person name="Chen A."/>
            <person name="Palaniappan K."/>
            <person name="Land M."/>
            <person name="Rohde M."/>
            <person name="Tindall B.J."/>
            <person name="Detter J.C."/>
            <person name="Goker M."/>
            <person name="Bristow J."/>
            <person name="Eisen J.A."/>
            <person name="Markowitz V."/>
            <person name="Hugenholtz P."/>
            <person name="Woyke T."/>
            <person name="Klenk H.P."/>
            <person name="Kyrpides N.C."/>
        </authorList>
    </citation>
    <scope>NUCLEOTIDE SEQUENCE</scope>
    <source>
        <strain evidence="17">ATCC 700263 / DSM 8902 / Z-7692</strain>
    </source>
</reference>
<comment type="subcellular location">
    <subcellularLocation>
        <location evidence="1 14">Cytoplasm</location>
    </subcellularLocation>
</comment>
<comment type="similarity">
    <text evidence="2 14">Belongs to the radical SAM superfamily. RlmN family.</text>
</comment>
<dbReference type="KEGG" id="sfc:Spiaf_2430"/>
<feature type="binding site" evidence="14">
    <location>
        <position position="293"/>
    </location>
    <ligand>
        <name>S-adenosyl-L-methionine</name>
        <dbReference type="ChEBI" id="CHEBI:59789"/>
    </ligand>
</feature>
<dbReference type="PIRSF" id="PIRSF006004">
    <property type="entry name" value="CHP00048"/>
    <property type="match status" value="1"/>
</dbReference>
<evidence type="ECO:0000256" key="11">
    <source>
        <dbReference type="ARBA" id="ARBA00023004"/>
    </source>
</evidence>
<comment type="cofactor">
    <cofactor evidence="14">
        <name>[4Fe-4S] cluster</name>
        <dbReference type="ChEBI" id="CHEBI:49883"/>
    </cofactor>
    <text evidence="14">Binds 1 [4Fe-4S] cluster. The cluster is coordinated with 3 cysteines and an exchangeable S-adenosyl-L-methionine.</text>
</comment>
<keyword evidence="12 14" id="KW-0411">Iron-sulfur</keyword>
<evidence type="ECO:0000256" key="2">
    <source>
        <dbReference type="ARBA" id="ARBA00007544"/>
    </source>
</evidence>
<dbReference type="Gene3D" id="1.10.150.530">
    <property type="match status" value="1"/>
</dbReference>
<dbReference type="GO" id="GO:0051539">
    <property type="term" value="F:4 iron, 4 sulfur cluster binding"/>
    <property type="evidence" value="ECO:0007669"/>
    <property type="project" value="UniProtKB-UniRule"/>
</dbReference>
<dbReference type="AlphaFoldDB" id="H9ULR8"/>
<accession>H9ULR8</accession>
<evidence type="ECO:0000256" key="14">
    <source>
        <dbReference type="HAMAP-Rule" id="MF_01849"/>
    </source>
</evidence>
<evidence type="ECO:0000256" key="9">
    <source>
        <dbReference type="ARBA" id="ARBA00022694"/>
    </source>
</evidence>
<evidence type="ECO:0000256" key="5">
    <source>
        <dbReference type="ARBA" id="ARBA00022552"/>
    </source>
</evidence>
<proteinExistence type="inferred from homology"/>
<feature type="active site" description="Proton acceptor" evidence="14">
    <location>
        <position position="90"/>
    </location>
</feature>
<dbReference type="HAMAP" id="MF_01849">
    <property type="entry name" value="RNA_methyltr_RlmN"/>
    <property type="match status" value="1"/>
</dbReference>
<keyword evidence="9 14" id="KW-0819">tRNA processing</keyword>
<evidence type="ECO:0000259" key="15">
    <source>
        <dbReference type="PROSITE" id="PS51918"/>
    </source>
</evidence>
<dbReference type="Pfam" id="PF21016">
    <property type="entry name" value="RlmN_N"/>
    <property type="match status" value="1"/>
</dbReference>
<evidence type="ECO:0000256" key="6">
    <source>
        <dbReference type="ARBA" id="ARBA00022603"/>
    </source>
</evidence>
<dbReference type="PROSITE" id="PS51918">
    <property type="entry name" value="RADICAL_SAM"/>
    <property type="match status" value="1"/>
</dbReference>
<dbReference type="CDD" id="cd01335">
    <property type="entry name" value="Radical_SAM"/>
    <property type="match status" value="1"/>
</dbReference>
<dbReference type="HOGENOM" id="CLU_029101_2_0_12"/>
<dbReference type="GO" id="GO:0030488">
    <property type="term" value="P:tRNA methylation"/>
    <property type="evidence" value="ECO:0007669"/>
    <property type="project" value="UniProtKB-UniRule"/>
</dbReference>
<dbReference type="PANTHER" id="PTHR30544">
    <property type="entry name" value="23S RRNA METHYLTRANSFERASE"/>
    <property type="match status" value="1"/>
</dbReference>
<evidence type="ECO:0000256" key="10">
    <source>
        <dbReference type="ARBA" id="ARBA00022723"/>
    </source>
</evidence>
<dbReference type="GO" id="GO:0070475">
    <property type="term" value="P:rRNA base methylation"/>
    <property type="evidence" value="ECO:0007669"/>
    <property type="project" value="UniProtKB-UniRule"/>
</dbReference>
<dbReference type="SFLD" id="SFLDS00029">
    <property type="entry name" value="Radical_SAM"/>
    <property type="match status" value="1"/>
</dbReference>
<dbReference type="Proteomes" id="UP000007383">
    <property type="component" value="Chromosome"/>
</dbReference>
<feature type="binding site" evidence="14">
    <location>
        <position position="118"/>
    </location>
    <ligand>
        <name>[4Fe-4S] cluster</name>
        <dbReference type="ChEBI" id="CHEBI:49883"/>
        <note>4Fe-4S-S-AdoMet</note>
    </ligand>
</feature>
<dbReference type="Pfam" id="PF04055">
    <property type="entry name" value="Radical_SAM"/>
    <property type="match status" value="1"/>
</dbReference>
<feature type="binding site" evidence="14">
    <location>
        <begin position="162"/>
        <end position="163"/>
    </location>
    <ligand>
        <name>S-adenosyl-L-methionine</name>
        <dbReference type="ChEBI" id="CHEBI:59789"/>
    </ligand>
</feature>
<dbReference type="InterPro" id="IPR013785">
    <property type="entry name" value="Aldolase_TIM"/>
</dbReference>
<comment type="catalytic activity">
    <reaction evidence="14">
        <text>adenosine(37) in tRNA + 2 reduced [2Fe-2S]-[ferredoxin] + 2 S-adenosyl-L-methionine = 2-methyladenosine(37) in tRNA + 5'-deoxyadenosine + L-methionine + 2 oxidized [2Fe-2S]-[ferredoxin] + S-adenosyl-L-homocysteine</text>
        <dbReference type="Rhea" id="RHEA:43332"/>
        <dbReference type="Rhea" id="RHEA-COMP:10000"/>
        <dbReference type="Rhea" id="RHEA-COMP:10001"/>
        <dbReference type="Rhea" id="RHEA-COMP:10162"/>
        <dbReference type="Rhea" id="RHEA-COMP:10485"/>
        <dbReference type="ChEBI" id="CHEBI:17319"/>
        <dbReference type="ChEBI" id="CHEBI:33737"/>
        <dbReference type="ChEBI" id="CHEBI:33738"/>
        <dbReference type="ChEBI" id="CHEBI:57844"/>
        <dbReference type="ChEBI" id="CHEBI:57856"/>
        <dbReference type="ChEBI" id="CHEBI:59789"/>
        <dbReference type="ChEBI" id="CHEBI:74411"/>
        <dbReference type="ChEBI" id="CHEBI:74497"/>
        <dbReference type="EC" id="2.1.1.192"/>
    </reaction>
</comment>
<dbReference type="InterPro" id="IPR040072">
    <property type="entry name" value="Methyltransferase_A"/>
</dbReference>
<keyword evidence="10 14" id="KW-0479">Metal-binding</keyword>
<dbReference type="Gene3D" id="3.20.20.70">
    <property type="entry name" value="Aldolase class I"/>
    <property type="match status" value="1"/>
</dbReference>
<keyword evidence="13 14" id="KW-1015">Disulfide bond</keyword>
<keyword evidence="11 14" id="KW-0408">Iron</keyword>
<evidence type="ECO:0000256" key="13">
    <source>
        <dbReference type="ARBA" id="ARBA00023157"/>
    </source>
</evidence>
<dbReference type="PANTHER" id="PTHR30544:SF5">
    <property type="entry name" value="RADICAL SAM CORE DOMAIN-CONTAINING PROTEIN"/>
    <property type="match status" value="1"/>
</dbReference>
<feature type="binding site" evidence="14">
    <location>
        <position position="111"/>
    </location>
    <ligand>
        <name>[4Fe-4S] cluster</name>
        <dbReference type="ChEBI" id="CHEBI:49883"/>
        <note>4Fe-4S-S-AdoMet</note>
    </ligand>
</feature>
<gene>
    <name evidence="14" type="primary">rlmN</name>
    <name evidence="16" type="ordered locus">Spiaf_2430</name>
</gene>
<evidence type="ECO:0000256" key="3">
    <source>
        <dbReference type="ARBA" id="ARBA00022485"/>
    </source>
</evidence>
<sequence length="359" mass="39359">MKDILNISYQELESTLAELQQPRYRTTQIWEWLYKHRVRSFAEMLNLPASLRSRLAELFVFQPISPEHTAISTDGTRKTIFRLFDNHVVEGVLIPAKDGRITACISSQVGCTLRCAFCATARIPFRRNLTIGEIVDQVGYLDATARSEYGHGLSNIVYMGMGEPLANYDAVSASLRIISSETGLGFAPRRITLSTAGLVPEIKRLADEDLGIQFAVSLHAADEPTRRSLMSAGRDYSLQELADAIRYWYKRTGSRVTLEYLVLAGKNDTSAHQQSLIRYAGSLPVKINVIEYNPIVGIPFSAGSPADLDAFASVLAAAGLTVTVRHSGGKDIDAACGQLAARKLPQTADMDQSSTGSNR</sequence>
<dbReference type="GO" id="GO:0070040">
    <property type="term" value="F:rRNA (adenine(2503)-C2-)-methyltransferase activity"/>
    <property type="evidence" value="ECO:0007669"/>
    <property type="project" value="UniProtKB-UniRule"/>
</dbReference>
<dbReference type="SFLD" id="SFLDG01062">
    <property type="entry name" value="methyltransferase_(Class_A)"/>
    <property type="match status" value="1"/>
</dbReference>
<feature type="domain" description="Radical SAM core" evidence="15">
    <location>
        <begin position="97"/>
        <end position="331"/>
    </location>
</feature>
<dbReference type="FunFam" id="3.20.20.70:FF:000014">
    <property type="entry name" value="Probable dual-specificity RNA methyltransferase RlmN"/>
    <property type="match status" value="1"/>
</dbReference>
<protein>
    <recommendedName>
        <fullName evidence="14">Probable dual-specificity RNA methyltransferase RlmN</fullName>
        <ecNumber evidence="14">2.1.1.192</ecNumber>
    </recommendedName>
    <alternativeName>
        <fullName evidence="14">23S rRNA (adenine(2503)-C(2))-methyltransferase</fullName>
    </alternativeName>
    <alternativeName>
        <fullName evidence="14">23S rRNA m2A2503 methyltransferase</fullName>
    </alternativeName>
    <alternativeName>
        <fullName evidence="14">Ribosomal RNA large subunit methyltransferase N</fullName>
    </alternativeName>
    <alternativeName>
        <fullName evidence="14">tRNA (adenine(37)-C(2))-methyltransferase</fullName>
    </alternativeName>
    <alternativeName>
        <fullName evidence="14">tRNA m2A37 methyltransferase</fullName>
    </alternativeName>
</protein>
<dbReference type="InterPro" id="IPR007197">
    <property type="entry name" value="rSAM"/>
</dbReference>
<feature type="active site" description="S-methylcysteine intermediate" evidence="14">
    <location>
        <position position="336"/>
    </location>
</feature>
<dbReference type="eggNOG" id="COG0820">
    <property type="taxonomic scope" value="Bacteria"/>
</dbReference>
<dbReference type="PATRIC" id="fig|889378.3.peg.2406"/>
<keyword evidence="8 14" id="KW-0949">S-adenosyl-L-methionine</keyword>
<keyword evidence="6 14" id="KW-0489">Methyltransferase</keyword>
<keyword evidence="4 14" id="KW-0963">Cytoplasm</keyword>
<evidence type="ECO:0000256" key="12">
    <source>
        <dbReference type="ARBA" id="ARBA00023014"/>
    </source>
</evidence>
<evidence type="ECO:0000256" key="1">
    <source>
        <dbReference type="ARBA" id="ARBA00004496"/>
    </source>
</evidence>
<dbReference type="SUPFAM" id="SSF102114">
    <property type="entry name" value="Radical SAM enzymes"/>
    <property type="match status" value="1"/>
</dbReference>
<keyword evidence="5 14" id="KW-0698">rRNA processing</keyword>
<name>H9ULR8_SPIAZ</name>
<comment type="function">
    <text evidence="14">Specifically methylates position 2 of adenine 2503 in 23S rRNA and position 2 of adenine 37 in tRNAs.</text>
</comment>
<keyword evidence="3 14" id="KW-0004">4Fe-4S</keyword>
<dbReference type="GO" id="GO:0046872">
    <property type="term" value="F:metal ion binding"/>
    <property type="evidence" value="ECO:0007669"/>
    <property type="project" value="UniProtKB-KW"/>
</dbReference>
<dbReference type="RefSeq" id="WP_014456443.1">
    <property type="nucleotide sequence ID" value="NC_017098.1"/>
</dbReference>
<dbReference type="STRING" id="889378.Spiaf_2430"/>
<comment type="catalytic activity">
    <reaction evidence="14">
        <text>adenosine(2503) in 23S rRNA + 2 reduced [2Fe-2S]-[ferredoxin] + 2 S-adenosyl-L-methionine = 2-methyladenosine(2503) in 23S rRNA + 5'-deoxyadenosine + L-methionine + 2 oxidized [2Fe-2S]-[ferredoxin] + S-adenosyl-L-homocysteine</text>
        <dbReference type="Rhea" id="RHEA:42916"/>
        <dbReference type="Rhea" id="RHEA-COMP:10000"/>
        <dbReference type="Rhea" id="RHEA-COMP:10001"/>
        <dbReference type="Rhea" id="RHEA-COMP:10152"/>
        <dbReference type="Rhea" id="RHEA-COMP:10282"/>
        <dbReference type="ChEBI" id="CHEBI:17319"/>
        <dbReference type="ChEBI" id="CHEBI:33737"/>
        <dbReference type="ChEBI" id="CHEBI:33738"/>
        <dbReference type="ChEBI" id="CHEBI:57844"/>
        <dbReference type="ChEBI" id="CHEBI:57856"/>
        <dbReference type="ChEBI" id="CHEBI:59789"/>
        <dbReference type="ChEBI" id="CHEBI:74411"/>
        <dbReference type="ChEBI" id="CHEBI:74497"/>
        <dbReference type="EC" id="2.1.1.192"/>
    </reaction>
</comment>
<dbReference type="InterPro" id="IPR004383">
    <property type="entry name" value="rRNA_lsu_MTrfase_RlmN/Cfr"/>
</dbReference>
<dbReference type="GO" id="GO:0002935">
    <property type="term" value="F:tRNA (adenine(37)-C2)-methyltransferase activity"/>
    <property type="evidence" value="ECO:0007669"/>
    <property type="project" value="UniProtKB-UniRule"/>
</dbReference>
<dbReference type="InterPro" id="IPR027492">
    <property type="entry name" value="RNA_MTrfase_RlmN"/>
</dbReference>
<feature type="binding site" evidence="14">
    <location>
        <position position="194"/>
    </location>
    <ligand>
        <name>S-adenosyl-L-methionine</name>
        <dbReference type="ChEBI" id="CHEBI:59789"/>
    </ligand>
</feature>
<feature type="binding site" evidence="14">
    <location>
        <position position="115"/>
    </location>
    <ligand>
        <name>[4Fe-4S] cluster</name>
        <dbReference type="ChEBI" id="CHEBI:49883"/>
        <note>4Fe-4S-S-AdoMet</note>
    </ligand>
</feature>